<dbReference type="EMBL" id="JAODUO010000079">
    <property type="protein sequence ID" value="KAK2190450.1"/>
    <property type="molecule type" value="Genomic_DNA"/>
</dbReference>
<comment type="caution">
    <text evidence="1">The sequence shown here is derived from an EMBL/GenBank/DDBJ whole genome shotgun (WGS) entry which is preliminary data.</text>
</comment>
<reference evidence="1" key="1">
    <citation type="journal article" date="2023" name="Mol. Biol. Evol.">
        <title>Third-Generation Sequencing Reveals the Adaptive Role of the Epigenome in Three Deep-Sea Polychaetes.</title>
        <authorList>
            <person name="Perez M."/>
            <person name="Aroh O."/>
            <person name="Sun Y."/>
            <person name="Lan Y."/>
            <person name="Juniper S.K."/>
            <person name="Young C.R."/>
            <person name="Angers B."/>
            <person name="Qian P.Y."/>
        </authorList>
    </citation>
    <scope>NUCLEOTIDE SEQUENCE</scope>
    <source>
        <strain evidence="1">R07B-5</strain>
    </source>
</reference>
<sequence>MLYAGATPDVQAYMYKCICQPTLTYGLECMSSTTIQMRRLESVQGRLIKQSLGLSKLSHNTALLKALNIEKIEDIVNRNLLSLYNRIFKVESPGRRLMQHLLSRVFYGKTVPGTLLDRVVSIGESPTKRAFNSQHVPKTSVTNNDGLVNSIRHLLFTDNFTKPYSHEYLLVHLLSIAL</sequence>
<gene>
    <name evidence="1" type="ORF">NP493_81g01015</name>
</gene>
<proteinExistence type="predicted"/>
<dbReference type="Proteomes" id="UP001209878">
    <property type="component" value="Unassembled WGS sequence"/>
</dbReference>
<organism evidence="1 2">
    <name type="scientific">Ridgeia piscesae</name>
    <name type="common">Tubeworm</name>
    <dbReference type="NCBI Taxonomy" id="27915"/>
    <lineage>
        <taxon>Eukaryota</taxon>
        <taxon>Metazoa</taxon>
        <taxon>Spiralia</taxon>
        <taxon>Lophotrochozoa</taxon>
        <taxon>Annelida</taxon>
        <taxon>Polychaeta</taxon>
        <taxon>Sedentaria</taxon>
        <taxon>Canalipalpata</taxon>
        <taxon>Sabellida</taxon>
        <taxon>Siboglinidae</taxon>
        <taxon>Ridgeia</taxon>
    </lineage>
</organism>
<accession>A0AAD9UID3</accession>
<evidence type="ECO:0000313" key="2">
    <source>
        <dbReference type="Proteomes" id="UP001209878"/>
    </source>
</evidence>
<evidence type="ECO:0000313" key="1">
    <source>
        <dbReference type="EMBL" id="KAK2190450.1"/>
    </source>
</evidence>
<name>A0AAD9UID3_RIDPI</name>
<keyword evidence="2" id="KW-1185">Reference proteome</keyword>
<dbReference type="AlphaFoldDB" id="A0AAD9UID3"/>
<protein>
    <submittedName>
        <fullName evidence="1">Uncharacterized protein</fullName>
    </submittedName>
</protein>